<dbReference type="PANTHER" id="PTHR47219">
    <property type="entry name" value="RAB GTPASE-ACTIVATING PROTEIN 1-LIKE"/>
    <property type="match status" value="1"/>
</dbReference>
<feature type="compositionally biased region" description="Acidic residues" evidence="1">
    <location>
        <begin position="25"/>
        <end position="34"/>
    </location>
</feature>
<dbReference type="PROSITE" id="PS50086">
    <property type="entry name" value="TBC_RABGAP"/>
    <property type="match status" value="1"/>
</dbReference>
<gene>
    <name evidence="3" type="ORF">BTJ68_12652</name>
</gene>
<organism evidence="3 4">
    <name type="scientific">Hortaea werneckii EXF-2000</name>
    <dbReference type="NCBI Taxonomy" id="1157616"/>
    <lineage>
        <taxon>Eukaryota</taxon>
        <taxon>Fungi</taxon>
        <taxon>Dikarya</taxon>
        <taxon>Ascomycota</taxon>
        <taxon>Pezizomycotina</taxon>
        <taxon>Dothideomycetes</taxon>
        <taxon>Dothideomycetidae</taxon>
        <taxon>Mycosphaerellales</taxon>
        <taxon>Teratosphaeriaceae</taxon>
        <taxon>Hortaea</taxon>
    </lineage>
</organism>
<feature type="region of interest" description="Disordered" evidence="1">
    <location>
        <begin position="108"/>
        <end position="211"/>
    </location>
</feature>
<dbReference type="Proteomes" id="UP000194280">
    <property type="component" value="Unassembled WGS sequence"/>
</dbReference>
<evidence type="ECO:0000313" key="3">
    <source>
        <dbReference type="EMBL" id="OTA23539.1"/>
    </source>
</evidence>
<dbReference type="STRING" id="1157616.A0A1Z5SRT5"/>
<feature type="compositionally biased region" description="Acidic residues" evidence="1">
    <location>
        <begin position="315"/>
        <end position="325"/>
    </location>
</feature>
<feature type="compositionally biased region" description="Low complexity" evidence="1">
    <location>
        <begin position="279"/>
        <end position="295"/>
    </location>
</feature>
<evidence type="ECO:0000259" key="2">
    <source>
        <dbReference type="PROSITE" id="PS50086"/>
    </source>
</evidence>
<keyword evidence="4" id="KW-1185">Reference proteome</keyword>
<feature type="region of interest" description="Disordered" evidence="1">
    <location>
        <begin position="443"/>
        <end position="485"/>
    </location>
</feature>
<feature type="domain" description="Rab-GAP TBC" evidence="2">
    <location>
        <begin position="587"/>
        <end position="793"/>
    </location>
</feature>
<dbReference type="Gene3D" id="1.10.472.80">
    <property type="entry name" value="Ypt/Rab-GAP domain of gyp1p, domain 3"/>
    <property type="match status" value="1"/>
</dbReference>
<feature type="compositionally biased region" description="Basic residues" evidence="1">
    <location>
        <begin position="343"/>
        <end position="356"/>
    </location>
</feature>
<sequence>MTLLAYHTSLPLSDPFSPHHHPTADDSDSLDEQQEPPHWNRSRYGHHTRSPVLARRSKDPSHRRRQPVFCVSLPKIDFASRGIGAYRSLTEPALHLQNSIMATMDENTAVETAPPSPPELSYSKSSKDSDSSHRSDSGSESETTEKLSQLDEVHLQDDGSERNSVGDCNVKPESRPTLRRPPKRSTSGYEVRRHGVPPTTSGGRRENQYPSLQGAVNGVLRDQFLNLPHGRGMRRGFTSPSSPSLSIGLPRRDSRSPSPATKSPTSLSMPRSPPVLSPGLTSRSSWSGPSSSTTGLVPRRPSWVPGKKSTKQLEAEYEDGDDEVPTEAVLENVPMSPMPSGQHRMRTPSPRRRRPSHPGLGAQHANLHSANVPKNAKRPSAPPMASNGRYGAPRSPRHGRPSLPHSSTMGSFPSEPLSHKHRSKSWTEDLNDEARQLSAALDEYHERQSSEKRRSGSSSVNSSPPRPSLTKSATTLNLLDMPQKQKGNVMIDPLPISKEKEAVLTRTRPSWLPPKCQKEEKKHMKEWEQMMAKAAEAEKKRLLKEREEAESKEELQSSMARIWEEKVLPEWENAIKLPNTRELWWRGVAPKSRNVVWQKAIGNDLELTQASFETALNRANELEKKIAEMPHEDRSKSKEAAWFDAIDRDVPNVFPETEVFQPGSPVHDALSNVLRAYAMYRSDVGYVYGTHLVAGVLCLHMRAGDAFVTLANVLNRPIPLAFLVHDQAAMARAYEMVLSTLKYKLTKLHSHLTSPGLDLRPEEYLDPIFRCLMAYNLPPEHVSRVWDVFAFEGDKTLVRAAVAVFTRLESKLYGTREEILDVISWRNEKDWPIGTEDDFLKAVREAGKVDAKAGVAPTI</sequence>
<proteinExistence type="predicted"/>
<dbReference type="AlphaFoldDB" id="A0A1Z5SRT5"/>
<protein>
    <recommendedName>
        <fullName evidence="2">Rab-GAP TBC domain-containing protein</fullName>
    </recommendedName>
</protein>
<comment type="caution">
    <text evidence="3">The sequence shown here is derived from an EMBL/GenBank/DDBJ whole genome shotgun (WGS) entry which is preliminary data.</text>
</comment>
<dbReference type="Gene3D" id="1.10.8.270">
    <property type="entry name" value="putative rabgap domain of human tbc1 domain family member 14 like domains"/>
    <property type="match status" value="1"/>
</dbReference>
<name>A0A1Z5SRT5_HORWE</name>
<feature type="compositionally biased region" description="Basic residues" evidence="1">
    <location>
        <begin position="40"/>
        <end position="49"/>
    </location>
</feature>
<dbReference type="GO" id="GO:0031267">
    <property type="term" value="F:small GTPase binding"/>
    <property type="evidence" value="ECO:0007669"/>
    <property type="project" value="TreeGrafter"/>
</dbReference>
<feature type="compositionally biased region" description="Polar residues" evidence="1">
    <location>
        <begin position="256"/>
        <end position="269"/>
    </location>
</feature>
<dbReference type="SMART" id="SM00164">
    <property type="entry name" value="TBC"/>
    <property type="match status" value="1"/>
</dbReference>
<dbReference type="Gene3D" id="1.10.10.750">
    <property type="entry name" value="Ypt/Rab-GAP domain of gyp1p, domain 1"/>
    <property type="match status" value="1"/>
</dbReference>
<dbReference type="InterPro" id="IPR050302">
    <property type="entry name" value="Rab_GAP_TBC_domain"/>
</dbReference>
<feature type="region of interest" description="Disordered" evidence="1">
    <location>
        <begin position="230"/>
        <end position="431"/>
    </location>
</feature>
<accession>A0A1Z5SRT5</accession>
<dbReference type="OrthoDB" id="289721at2759"/>
<dbReference type="InterPro" id="IPR000195">
    <property type="entry name" value="Rab-GAP-TBC_dom"/>
</dbReference>
<feature type="region of interest" description="Disordered" evidence="1">
    <location>
        <begin position="1"/>
        <end position="66"/>
    </location>
</feature>
<dbReference type="InterPro" id="IPR035969">
    <property type="entry name" value="Rab-GAP_TBC_sf"/>
</dbReference>
<dbReference type="InParanoid" id="A0A1Z5SRT5"/>
<dbReference type="InterPro" id="IPR053949">
    <property type="entry name" value="SBE2/SBE22_M"/>
</dbReference>
<dbReference type="Pfam" id="PF22874">
    <property type="entry name" value="SBE2_M"/>
    <property type="match status" value="1"/>
</dbReference>
<dbReference type="VEuPathDB" id="FungiDB:BTJ68_12652"/>
<dbReference type="Pfam" id="PF00566">
    <property type="entry name" value="RabGAP-TBC"/>
    <property type="match status" value="1"/>
</dbReference>
<feature type="compositionally biased region" description="Basic and acidic residues" evidence="1">
    <location>
        <begin position="125"/>
        <end position="161"/>
    </location>
</feature>
<evidence type="ECO:0000256" key="1">
    <source>
        <dbReference type="SAM" id="MobiDB-lite"/>
    </source>
</evidence>
<evidence type="ECO:0000313" key="4">
    <source>
        <dbReference type="Proteomes" id="UP000194280"/>
    </source>
</evidence>
<dbReference type="EMBL" id="MUNK01000290">
    <property type="protein sequence ID" value="OTA23539.1"/>
    <property type="molecule type" value="Genomic_DNA"/>
</dbReference>
<dbReference type="PANTHER" id="PTHR47219:SF15">
    <property type="entry name" value="TBC1 DOMAIN FAMILY MEMBER 12 ISOFORM X1"/>
    <property type="match status" value="1"/>
</dbReference>
<reference evidence="3 4" key="1">
    <citation type="submission" date="2017-01" db="EMBL/GenBank/DDBJ databases">
        <title>The recent genome duplication of the halophilic yeast Hortaea werneckii: insights from long-read sequencing.</title>
        <authorList>
            <person name="Sinha S."/>
            <person name="Flibotte S."/>
            <person name="Neira M."/>
            <person name="Lenassi M."/>
            <person name="Gostincar C."/>
            <person name="Stajich J.E."/>
            <person name="Nislow C.E."/>
        </authorList>
    </citation>
    <scope>NUCLEOTIDE SEQUENCE [LARGE SCALE GENOMIC DNA]</scope>
    <source>
        <strain evidence="3 4">EXF-2000</strain>
    </source>
</reference>
<dbReference type="GO" id="GO:0005096">
    <property type="term" value="F:GTPase activator activity"/>
    <property type="evidence" value="ECO:0007669"/>
    <property type="project" value="TreeGrafter"/>
</dbReference>
<dbReference type="SUPFAM" id="SSF47923">
    <property type="entry name" value="Ypt/Rab-GAP domain of gyp1p"/>
    <property type="match status" value="2"/>
</dbReference>
<feature type="compositionally biased region" description="Basic and acidic residues" evidence="1">
    <location>
        <begin position="443"/>
        <end position="454"/>
    </location>
</feature>